<feature type="transmembrane region" description="Helical" evidence="6">
    <location>
        <begin position="74"/>
        <end position="96"/>
    </location>
</feature>
<dbReference type="Proteomes" id="UP001501523">
    <property type="component" value="Unassembled WGS sequence"/>
</dbReference>
<dbReference type="PANTHER" id="PTHR38459:SF1">
    <property type="entry name" value="PROPHAGE BACTOPRENOL-LINKED GLUCOSE TRANSLOCASE HOMOLOG"/>
    <property type="match status" value="1"/>
</dbReference>
<feature type="transmembrane region" description="Helical" evidence="6">
    <location>
        <begin position="35"/>
        <end position="53"/>
    </location>
</feature>
<keyword evidence="3 6" id="KW-0812">Transmembrane</keyword>
<reference evidence="9" key="1">
    <citation type="journal article" date="2019" name="Int. J. Syst. Evol. Microbiol.">
        <title>The Global Catalogue of Microorganisms (GCM) 10K type strain sequencing project: providing services to taxonomists for standard genome sequencing and annotation.</title>
        <authorList>
            <consortium name="The Broad Institute Genomics Platform"/>
            <consortium name="The Broad Institute Genome Sequencing Center for Infectious Disease"/>
            <person name="Wu L."/>
            <person name="Ma J."/>
        </authorList>
    </citation>
    <scope>NUCLEOTIDE SEQUENCE [LARGE SCALE GENOMIC DNA]</scope>
    <source>
        <strain evidence="9">JCM 15421</strain>
    </source>
</reference>
<dbReference type="InterPro" id="IPR051401">
    <property type="entry name" value="GtrA_CellWall_Glycosyl"/>
</dbReference>
<evidence type="ECO:0000259" key="7">
    <source>
        <dbReference type="Pfam" id="PF04138"/>
    </source>
</evidence>
<keyword evidence="9" id="KW-1185">Reference proteome</keyword>
<evidence type="ECO:0000313" key="8">
    <source>
        <dbReference type="EMBL" id="GAA0713678.1"/>
    </source>
</evidence>
<evidence type="ECO:0000313" key="9">
    <source>
        <dbReference type="Proteomes" id="UP001501523"/>
    </source>
</evidence>
<evidence type="ECO:0000256" key="3">
    <source>
        <dbReference type="ARBA" id="ARBA00022692"/>
    </source>
</evidence>
<feature type="transmembrane region" description="Helical" evidence="6">
    <location>
        <begin position="102"/>
        <end position="120"/>
    </location>
</feature>
<dbReference type="Pfam" id="PF04138">
    <property type="entry name" value="GtrA_DPMS_TM"/>
    <property type="match status" value="1"/>
</dbReference>
<keyword evidence="5 6" id="KW-0472">Membrane</keyword>
<proteinExistence type="inferred from homology"/>
<accession>A0ABP3TRY0</accession>
<comment type="subcellular location">
    <subcellularLocation>
        <location evidence="1">Membrane</location>
        <topology evidence="1">Multi-pass membrane protein</topology>
    </subcellularLocation>
</comment>
<dbReference type="RefSeq" id="WP_343789609.1">
    <property type="nucleotide sequence ID" value="NZ_BAAAEU010000007.1"/>
</dbReference>
<feature type="domain" description="GtrA/DPMS transmembrane" evidence="7">
    <location>
        <begin position="10"/>
        <end position="124"/>
    </location>
</feature>
<evidence type="ECO:0000256" key="1">
    <source>
        <dbReference type="ARBA" id="ARBA00004141"/>
    </source>
</evidence>
<name>A0ABP3TRY0_9GAMM</name>
<dbReference type="PANTHER" id="PTHR38459">
    <property type="entry name" value="PROPHAGE BACTOPRENOL-LINKED GLUCOSE TRANSLOCASE HOMOLOG"/>
    <property type="match status" value="1"/>
</dbReference>
<organism evidence="8 9">
    <name type="scientific">Dokdonella soli</name>
    <dbReference type="NCBI Taxonomy" id="529810"/>
    <lineage>
        <taxon>Bacteria</taxon>
        <taxon>Pseudomonadati</taxon>
        <taxon>Pseudomonadota</taxon>
        <taxon>Gammaproteobacteria</taxon>
        <taxon>Lysobacterales</taxon>
        <taxon>Rhodanobacteraceae</taxon>
        <taxon>Dokdonella</taxon>
    </lineage>
</organism>
<dbReference type="InterPro" id="IPR007267">
    <property type="entry name" value="GtrA_DPMS_TM"/>
</dbReference>
<evidence type="ECO:0000256" key="5">
    <source>
        <dbReference type="ARBA" id="ARBA00023136"/>
    </source>
</evidence>
<evidence type="ECO:0000256" key="6">
    <source>
        <dbReference type="SAM" id="Phobius"/>
    </source>
</evidence>
<keyword evidence="4 6" id="KW-1133">Transmembrane helix</keyword>
<protein>
    <submittedName>
        <fullName evidence="8">GtrA family protein</fullName>
    </submittedName>
</protein>
<sequence>MSLLRQGRHFALIGVAQWLLDWGVMVMLSRSGAPVAIANVAGRVCGALLGFWMNGSITFSRGGARPGWPQLARYVILWCANAAMSTIAVSMIDASLGLRGAWFFKPLIDGILAIGSFLASRHWVYR</sequence>
<comment type="caution">
    <text evidence="8">The sequence shown here is derived from an EMBL/GenBank/DDBJ whole genome shotgun (WGS) entry which is preliminary data.</text>
</comment>
<evidence type="ECO:0000256" key="4">
    <source>
        <dbReference type="ARBA" id="ARBA00022989"/>
    </source>
</evidence>
<evidence type="ECO:0000256" key="2">
    <source>
        <dbReference type="ARBA" id="ARBA00009399"/>
    </source>
</evidence>
<comment type="similarity">
    <text evidence="2">Belongs to the GtrA family.</text>
</comment>
<gene>
    <name evidence="8" type="ORF">GCM10009105_17300</name>
</gene>
<dbReference type="EMBL" id="BAAAEU010000007">
    <property type="protein sequence ID" value="GAA0713678.1"/>
    <property type="molecule type" value="Genomic_DNA"/>
</dbReference>